<name>A0AAF0FXS9_9EURY</name>
<gene>
    <name evidence="1" type="ORF">L1994_11860</name>
</gene>
<dbReference type="GeneID" id="79951107"/>
<dbReference type="EMBL" id="CP091092">
    <property type="protein sequence ID" value="WFN36814.1"/>
    <property type="molecule type" value="Genomic_DNA"/>
</dbReference>
<dbReference type="AlphaFoldDB" id="A0AAF0FXS9"/>
<dbReference type="RefSeq" id="WP_278099650.1">
    <property type="nucleotide sequence ID" value="NZ_CP091092.1"/>
</dbReference>
<reference evidence="1" key="1">
    <citation type="submission" date="2022-01" db="EMBL/GenBank/DDBJ databases">
        <title>Complete genome of Methanomicrobium antiquum DSM 21220.</title>
        <authorList>
            <person name="Chen S.-C."/>
            <person name="You Y.-T."/>
            <person name="Zhou Y.-Z."/>
            <person name="Lai M.-C."/>
        </authorList>
    </citation>
    <scope>NUCLEOTIDE SEQUENCE</scope>
    <source>
        <strain evidence="1">DSM 21220</strain>
    </source>
</reference>
<evidence type="ECO:0000313" key="2">
    <source>
        <dbReference type="Proteomes" id="UP001218895"/>
    </source>
</evidence>
<protein>
    <submittedName>
        <fullName evidence="1">Uncharacterized protein</fullName>
    </submittedName>
</protein>
<proteinExistence type="predicted"/>
<accession>A0AAF0FXS9</accession>
<dbReference type="Proteomes" id="UP001218895">
    <property type="component" value="Chromosome"/>
</dbReference>
<sequence>MAFEETIIFYSPADADIFSKKLRDEGCRTKTRVVQSLVKETICKAQIKDLRDFFIEESEDFKDDESEMTSLIQDTYNSVISELESMEGSIKEFLDLREEGECISDDPEVARFLEMLKEEGGAAKLGELAMQGDEFASRMMRIIPALEENGMIENQDEKKYLKKTKDANEIVTSMPSDILLEGSSQESRKKYNIKTVVNVMSGSEYHITTPPEFAFKTDLNELDSFVDGLIFEEESYIRLKENIFLKTLIAERIMDFLKAKEKAAAEEITEEIKDVRISLQETGDEFAFDLESDYIADILLDMKKLNIIKGKGNRFRI</sequence>
<organism evidence="1 2">
    <name type="scientific">Methanomicrobium antiquum</name>
    <dbReference type="NCBI Taxonomy" id="487686"/>
    <lineage>
        <taxon>Archaea</taxon>
        <taxon>Methanobacteriati</taxon>
        <taxon>Methanobacteriota</taxon>
        <taxon>Stenosarchaea group</taxon>
        <taxon>Methanomicrobia</taxon>
        <taxon>Methanomicrobiales</taxon>
        <taxon>Methanomicrobiaceae</taxon>
        <taxon>Methanomicrobium</taxon>
    </lineage>
</organism>
<keyword evidence="2" id="KW-1185">Reference proteome</keyword>
<dbReference type="KEGG" id="manq:L1994_11860"/>
<evidence type="ECO:0000313" key="1">
    <source>
        <dbReference type="EMBL" id="WFN36814.1"/>
    </source>
</evidence>